<proteinExistence type="predicted"/>
<name>A0AAV0Z3F1_VICFA</name>
<feature type="domain" description="Retrotransposon Copia-like N-terminal" evidence="2">
    <location>
        <begin position="27"/>
        <end position="72"/>
    </location>
</feature>
<evidence type="ECO:0000259" key="2">
    <source>
        <dbReference type="Pfam" id="PF14244"/>
    </source>
</evidence>
<gene>
    <name evidence="3" type="ORF">VFH_I072400</name>
</gene>
<reference evidence="3 4" key="1">
    <citation type="submission" date="2023-01" db="EMBL/GenBank/DDBJ databases">
        <authorList>
            <person name="Kreplak J."/>
        </authorList>
    </citation>
    <scope>NUCLEOTIDE SEQUENCE [LARGE SCALE GENOMIC DNA]</scope>
</reference>
<dbReference type="Proteomes" id="UP001157006">
    <property type="component" value="Chromosome 1S"/>
</dbReference>
<dbReference type="AlphaFoldDB" id="A0AAV0Z3F1"/>
<accession>A0AAV0Z3F1</accession>
<feature type="region of interest" description="Disordered" evidence="1">
    <location>
        <begin position="1"/>
        <end position="35"/>
    </location>
</feature>
<organism evidence="3 4">
    <name type="scientific">Vicia faba</name>
    <name type="common">Broad bean</name>
    <name type="synonym">Faba vulgaris</name>
    <dbReference type="NCBI Taxonomy" id="3906"/>
    <lineage>
        <taxon>Eukaryota</taxon>
        <taxon>Viridiplantae</taxon>
        <taxon>Streptophyta</taxon>
        <taxon>Embryophyta</taxon>
        <taxon>Tracheophyta</taxon>
        <taxon>Spermatophyta</taxon>
        <taxon>Magnoliopsida</taxon>
        <taxon>eudicotyledons</taxon>
        <taxon>Gunneridae</taxon>
        <taxon>Pentapetalae</taxon>
        <taxon>rosids</taxon>
        <taxon>fabids</taxon>
        <taxon>Fabales</taxon>
        <taxon>Fabaceae</taxon>
        <taxon>Papilionoideae</taxon>
        <taxon>50 kb inversion clade</taxon>
        <taxon>NPAAA clade</taxon>
        <taxon>Hologalegina</taxon>
        <taxon>IRL clade</taxon>
        <taxon>Fabeae</taxon>
        <taxon>Vicia</taxon>
    </lineage>
</organism>
<dbReference type="InterPro" id="IPR029472">
    <property type="entry name" value="Copia-like_N"/>
</dbReference>
<evidence type="ECO:0000313" key="3">
    <source>
        <dbReference type="EMBL" id="CAI8593060.1"/>
    </source>
</evidence>
<sequence length="121" mass="13831">MDGGETPPPPPPTPKIEPNSPYYLGSQDRPGDFITPTLLTTDNYESWAANMQTELEVRRKFEFMDGSINKPSPPCTKSDWTAINVMLISWITNTIDPNLRTSLSKFREAKSFWDHLKQHFT</sequence>
<feature type="compositionally biased region" description="Pro residues" evidence="1">
    <location>
        <begin position="1"/>
        <end position="15"/>
    </location>
</feature>
<evidence type="ECO:0000256" key="1">
    <source>
        <dbReference type="SAM" id="MobiDB-lite"/>
    </source>
</evidence>
<dbReference type="PANTHER" id="PTHR37610">
    <property type="entry name" value="CCHC-TYPE DOMAIN-CONTAINING PROTEIN"/>
    <property type="match status" value="1"/>
</dbReference>
<keyword evidence="4" id="KW-1185">Reference proteome</keyword>
<dbReference type="PANTHER" id="PTHR37610:SF101">
    <property type="entry name" value="(RAPE) HYPOTHETICAL PROTEIN"/>
    <property type="match status" value="1"/>
</dbReference>
<protein>
    <recommendedName>
        <fullName evidence="2">Retrotransposon Copia-like N-terminal domain-containing protein</fullName>
    </recommendedName>
</protein>
<dbReference type="EMBL" id="OX451735">
    <property type="protein sequence ID" value="CAI8593060.1"/>
    <property type="molecule type" value="Genomic_DNA"/>
</dbReference>
<dbReference type="Pfam" id="PF14244">
    <property type="entry name" value="Retrotran_gag_3"/>
    <property type="match status" value="1"/>
</dbReference>
<evidence type="ECO:0000313" key="4">
    <source>
        <dbReference type="Proteomes" id="UP001157006"/>
    </source>
</evidence>